<evidence type="ECO:0000256" key="4">
    <source>
        <dbReference type="ARBA" id="ARBA00023163"/>
    </source>
</evidence>
<keyword evidence="2" id="KW-0805">Transcription regulation</keyword>
<comment type="similarity">
    <text evidence="1">Belongs to the sigma-70 factor family. ECF subfamily.</text>
</comment>
<dbReference type="InterPro" id="IPR014284">
    <property type="entry name" value="RNA_pol_sigma-70_dom"/>
</dbReference>
<evidence type="ECO:0000259" key="6">
    <source>
        <dbReference type="Pfam" id="PF08281"/>
    </source>
</evidence>
<accession>A0A538U855</accession>
<dbReference type="Gene3D" id="1.10.10.10">
    <property type="entry name" value="Winged helix-like DNA-binding domain superfamily/Winged helix DNA-binding domain"/>
    <property type="match status" value="1"/>
</dbReference>
<dbReference type="SUPFAM" id="SSF88946">
    <property type="entry name" value="Sigma2 domain of RNA polymerase sigma factors"/>
    <property type="match status" value="1"/>
</dbReference>
<dbReference type="Pfam" id="PF04542">
    <property type="entry name" value="Sigma70_r2"/>
    <property type="match status" value="1"/>
</dbReference>
<organism evidence="7 8">
    <name type="scientific">Eiseniibacteriota bacterium</name>
    <dbReference type="NCBI Taxonomy" id="2212470"/>
    <lineage>
        <taxon>Bacteria</taxon>
        <taxon>Candidatus Eiseniibacteriota</taxon>
    </lineage>
</organism>
<protein>
    <submittedName>
        <fullName evidence="7">Sigma-70 family RNA polymerase sigma factor</fullName>
    </submittedName>
</protein>
<evidence type="ECO:0000313" key="8">
    <source>
        <dbReference type="Proteomes" id="UP000319836"/>
    </source>
</evidence>
<sequence length="190" mass="21743">MTRVRDPENAEGERRLSDRELERFEESLLRHLDAAYNLARYLLRDVHEAEDSVQDAFLRAIRHFGGFRGPDGRAWLLSIVRNTCLTRLRRRRPAGTIVEFDEMEHRRVEHGESEPEAGLARAAAAEIVREGLERLAVEFREVLVLRELEGLSYKEIAHVTGVPLGTVMSRLARARRQLMLALGAPEKGDH</sequence>
<dbReference type="Pfam" id="PF08281">
    <property type="entry name" value="Sigma70_r4_2"/>
    <property type="match status" value="1"/>
</dbReference>
<dbReference type="CDD" id="cd06171">
    <property type="entry name" value="Sigma70_r4"/>
    <property type="match status" value="1"/>
</dbReference>
<dbReference type="PANTHER" id="PTHR43133">
    <property type="entry name" value="RNA POLYMERASE ECF-TYPE SIGMA FACTO"/>
    <property type="match status" value="1"/>
</dbReference>
<dbReference type="GO" id="GO:0006352">
    <property type="term" value="P:DNA-templated transcription initiation"/>
    <property type="evidence" value="ECO:0007669"/>
    <property type="project" value="InterPro"/>
</dbReference>
<dbReference type="NCBIfam" id="TIGR02937">
    <property type="entry name" value="sigma70-ECF"/>
    <property type="match status" value="1"/>
</dbReference>
<name>A0A538U855_UNCEI</name>
<evidence type="ECO:0000256" key="2">
    <source>
        <dbReference type="ARBA" id="ARBA00023015"/>
    </source>
</evidence>
<evidence type="ECO:0000256" key="3">
    <source>
        <dbReference type="ARBA" id="ARBA00023082"/>
    </source>
</evidence>
<dbReference type="AlphaFoldDB" id="A0A538U855"/>
<evidence type="ECO:0000259" key="5">
    <source>
        <dbReference type="Pfam" id="PF04542"/>
    </source>
</evidence>
<keyword evidence="4" id="KW-0804">Transcription</keyword>
<evidence type="ECO:0000313" key="7">
    <source>
        <dbReference type="EMBL" id="TMQ72073.1"/>
    </source>
</evidence>
<dbReference type="InterPro" id="IPR013324">
    <property type="entry name" value="RNA_pol_sigma_r3/r4-like"/>
</dbReference>
<dbReference type="InterPro" id="IPR007627">
    <property type="entry name" value="RNA_pol_sigma70_r2"/>
</dbReference>
<dbReference type="InterPro" id="IPR039425">
    <property type="entry name" value="RNA_pol_sigma-70-like"/>
</dbReference>
<feature type="domain" description="RNA polymerase sigma factor 70 region 4 type 2" evidence="6">
    <location>
        <begin position="127"/>
        <end position="178"/>
    </location>
</feature>
<comment type="caution">
    <text evidence="7">The sequence shown here is derived from an EMBL/GenBank/DDBJ whole genome shotgun (WGS) entry which is preliminary data.</text>
</comment>
<dbReference type="PANTHER" id="PTHR43133:SF25">
    <property type="entry name" value="RNA POLYMERASE SIGMA FACTOR RFAY-RELATED"/>
    <property type="match status" value="1"/>
</dbReference>
<gene>
    <name evidence="7" type="ORF">E6K80_03700</name>
</gene>
<proteinExistence type="inferred from homology"/>
<dbReference type="InterPro" id="IPR036388">
    <property type="entry name" value="WH-like_DNA-bd_sf"/>
</dbReference>
<dbReference type="InterPro" id="IPR013249">
    <property type="entry name" value="RNA_pol_sigma70_r4_t2"/>
</dbReference>
<evidence type="ECO:0000256" key="1">
    <source>
        <dbReference type="ARBA" id="ARBA00010641"/>
    </source>
</evidence>
<dbReference type="SUPFAM" id="SSF88659">
    <property type="entry name" value="Sigma3 and sigma4 domains of RNA polymerase sigma factors"/>
    <property type="match status" value="1"/>
</dbReference>
<dbReference type="GO" id="GO:0016987">
    <property type="term" value="F:sigma factor activity"/>
    <property type="evidence" value="ECO:0007669"/>
    <property type="project" value="UniProtKB-KW"/>
</dbReference>
<dbReference type="GO" id="GO:0003677">
    <property type="term" value="F:DNA binding"/>
    <property type="evidence" value="ECO:0007669"/>
    <property type="project" value="InterPro"/>
</dbReference>
<feature type="domain" description="RNA polymerase sigma-70 region 2" evidence="5">
    <location>
        <begin position="30"/>
        <end position="92"/>
    </location>
</feature>
<dbReference type="InterPro" id="IPR013325">
    <property type="entry name" value="RNA_pol_sigma_r2"/>
</dbReference>
<dbReference type="Gene3D" id="1.10.1740.10">
    <property type="match status" value="1"/>
</dbReference>
<dbReference type="EMBL" id="VBPA01000079">
    <property type="protein sequence ID" value="TMQ72073.1"/>
    <property type="molecule type" value="Genomic_DNA"/>
</dbReference>
<reference evidence="7 8" key="1">
    <citation type="journal article" date="2019" name="Nat. Microbiol.">
        <title>Mediterranean grassland soil C-N compound turnover is dependent on rainfall and depth, and is mediated by genomically divergent microorganisms.</title>
        <authorList>
            <person name="Diamond S."/>
            <person name="Andeer P.F."/>
            <person name="Li Z."/>
            <person name="Crits-Christoph A."/>
            <person name="Burstein D."/>
            <person name="Anantharaman K."/>
            <person name="Lane K.R."/>
            <person name="Thomas B.C."/>
            <person name="Pan C."/>
            <person name="Northen T.R."/>
            <person name="Banfield J.F."/>
        </authorList>
    </citation>
    <scope>NUCLEOTIDE SEQUENCE [LARGE SCALE GENOMIC DNA]</scope>
    <source>
        <strain evidence="7">WS_10</strain>
    </source>
</reference>
<dbReference type="Proteomes" id="UP000319836">
    <property type="component" value="Unassembled WGS sequence"/>
</dbReference>
<keyword evidence="3" id="KW-0731">Sigma factor</keyword>